<comment type="caution">
    <text evidence="9">The sequence shown here is derived from an EMBL/GenBank/DDBJ whole genome shotgun (WGS) entry which is preliminary data.</text>
</comment>
<dbReference type="InterPro" id="IPR022764">
    <property type="entry name" value="Peptidase_S54_rhomboid_dom"/>
</dbReference>
<proteinExistence type="inferred from homology"/>
<dbReference type="Pfam" id="PF01694">
    <property type="entry name" value="Rhomboid"/>
    <property type="match status" value="1"/>
</dbReference>
<dbReference type="SUPFAM" id="SSF144091">
    <property type="entry name" value="Rhomboid-like"/>
    <property type="match status" value="1"/>
</dbReference>
<dbReference type="PANTHER" id="PTHR43731:SF14">
    <property type="entry name" value="PRESENILIN-ASSOCIATED RHOMBOID-LIKE PROTEIN, MITOCHONDRIAL"/>
    <property type="match status" value="1"/>
</dbReference>
<evidence type="ECO:0000256" key="5">
    <source>
        <dbReference type="ARBA" id="ARBA00022989"/>
    </source>
</evidence>
<evidence type="ECO:0000256" key="1">
    <source>
        <dbReference type="ARBA" id="ARBA00004141"/>
    </source>
</evidence>
<feature type="transmembrane region" description="Helical" evidence="7">
    <location>
        <begin position="180"/>
        <end position="200"/>
    </location>
</feature>
<organism evidence="9 10">
    <name type="scientific">Fulvivirga sedimenti</name>
    <dbReference type="NCBI Taxonomy" id="2879465"/>
    <lineage>
        <taxon>Bacteria</taxon>
        <taxon>Pseudomonadati</taxon>
        <taxon>Bacteroidota</taxon>
        <taxon>Cytophagia</taxon>
        <taxon>Cytophagales</taxon>
        <taxon>Fulvivirgaceae</taxon>
        <taxon>Fulvivirga</taxon>
    </lineage>
</organism>
<dbReference type="AlphaFoldDB" id="A0A9X1HXD9"/>
<keyword evidence="4 9" id="KW-0378">Hydrolase</keyword>
<evidence type="ECO:0000259" key="8">
    <source>
        <dbReference type="Pfam" id="PF01694"/>
    </source>
</evidence>
<evidence type="ECO:0000256" key="7">
    <source>
        <dbReference type="SAM" id="Phobius"/>
    </source>
</evidence>
<evidence type="ECO:0000313" key="9">
    <source>
        <dbReference type="EMBL" id="MCA6078209.1"/>
    </source>
</evidence>
<name>A0A9X1HXD9_9BACT</name>
<dbReference type="RefSeq" id="WP_225699063.1">
    <property type="nucleotide sequence ID" value="NZ_JAIXNE010000005.1"/>
</dbReference>
<evidence type="ECO:0000256" key="3">
    <source>
        <dbReference type="ARBA" id="ARBA00022692"/>
    </source>
</evidence>
<dbReference type="PANTHER" id="PTHR43731">
    <property type="entry name" value="RHOMBOID PROTEASE"/>
    <property type="match status" value="1"/>
</dbReference>
<gene>
    <name evidence="9" type="ORF">LDX50_25275</name>
</gene>
<sequence>MSLTLIFLLITIAASLAAWNNAALMNKWIFNPYQVSNKKQYYRFITSGFIHKDTLHLIFNMFVFYLFGGIVENIFTGIFPAPWGSVLFGVLYLAGIVVSDIPTYVKHKNQPYYNALGASGGVASVLFSYILFQPLEKLCLYGLPFLCFPGILWAAVYLLYSYYSGKKGAGNINHDAHLYGAIFGIIFTIVVFPSIISIFIEQMKGFTLF</sequence>
<dbReference type="GO" id="GO:0006508">
    <property type="term" value="P:proteolysis"/>
    <property type="evidence" value="ECO:0007669"/>
    <property type="project" value="UniProtKB-KW"/>
</dbReference>
<accession>A0A9X1HXD9</accession>
<dbReference type="Gene3D" id="1.20.1540.10">
    <property type="entry name" value="Rhomboid-like"/>
    <property type="match status" value="1"/>
</dbReference>
<dbReference type="InterPro" id="IPR035952">
    <property type="entry name" value="Rhomboid-like_sf"/>
</dbReference>
<keyword evidence="9" id="KW-0645">Protease</keyword>
<dbReference type="GO" id="GO:0016020">
    <property type="term" value="C:membrane"/>
    <property type="evidence" value="ECO:0007669"/>
    <property type="project" value="UniProtKB-SubCell"/>
</dbReference>
<feature type="domain" description="Peptidase S54 rhomboid" evidence="8">
    <location>
        <begin position="39"/>
        <end position="193"/>
    </location>
</feature>
<comment type="subcellular location">
    <subcellularLocation>
        <location evidence="1">Membrane</location>
        <topology evidence="1">Multi-pass membrane protein</topology>
    </subcellularLocation>
</comment>
<dbReference type="EC" id="3.4.21.105" evidence="9"/>
<keyword evidence="6 7" id="KW-0472">Membrane</keyword>
<evidence type="ECO:0000256" key="6">
    <source>
        <dbReference type="ARBA" id="ARBA00023136"/>
    </source>
</evidence>
<dbReference type="GO" id="GO:0004252">
    <property type="term" value="F:serine-type endopeptidase activity"/>
    <property type="evidence" value="ECO:0007669"/>
    <property type="project" value="InterPro"/>
</dbReference>
<feature type="transmembrane region" description="Helical" evidence="7">
    <location>
        <begin position="111"/>
        <end position="132"/>
    </location>
</feature>
<feature type="transmembrane region" description="Helical" evidence="7">
    <location>
        <begin position="57"/>
        <end position="79"/>
    </location>
</feature>
<comment type="similarity">
    <text evidence="2">Belongs to the peptidase S54 family.</text>
</comment>
<keyword evidence="10" id="KW-1185">Reference proteome</keyword>
<dbReference type="EMBL" id="JAIXNE010000005">
    <property type="protein sequence ID" value="MCA6078209.1"/>
    <property type="molecule type" value="Genomic_DNA"/>
</dbReference>
<dbReference type="InterPro" id="IPR050925">
    <property type="entry name" value="Rhomboid_protease_S54"/>
</dbReference>
<feature type="transmembrane region" description="Helical" evidence="7">
    <location>
        <begin position="86"/>
        <end position="105"/>
    </location>
</feature>
<evidence type="ECO:0000256" key="2">
    <source>
        <dbReference type="ARBA" id="ARBA00009045"/>
    </source>
</evidence>
<dbReference type="Proteomes" id="UP001139409">
    <property type="component" value="Unassembled WGS sequence"/>
</dbReference>
<keyword evidence="5 7" id="KW-1133">Transmembrane helix</keyword>
<protein>
    <submittedName>
        <fullName evidence="9">Rhomboid family intramembrane serine protease</fullName>
        <ecNumber evidence="9">3.4.21.105</ecNumber>
    </submittedName>
</protein>
<reference evidence="9" key="1">
    <citation type="submission" date="2021-09" db="EMBL/GenBank/DDBJ databases">
        <title>Fulvivirga sp. isolated from coastal sediment.</title>
        <authorList>
            <person name="Yu H."/>
        </authorList>
    </citation>
    <scope>NUCLEOTIDE SEQUENCE</scope>
    <source>
        <strain evidence="9">1062</strain>
    </source>
</reference>
<keyword evidence="3 7" id="KW-0812">Transmembrane</keyword>
<evidence type="ECO:0000256" key="4">
    <source>
        <dbReference type="ARBA" id="ARBA00022801"/>
    </source>
</evidence>
<evidence type="ECO:0000313" key="10">
    <source>
        <dbReference type="Proteomes" id="UP001139409"/>
    </source>
</evidence>
<feature type="transmembrane region" description="Helical" evidence="7">
    <location>
        <begin position="139"/>
        <end position="160"/>
    </location>
</feature>